<dbReference type="STRING" id="200378.SAMN05216553_105106"/>
<evidence type="ECO:0000256" key="1">
    <source>
        <dbReference type="SAM" id="MobiDB-lite"/>
    </source>
</evidence>
<dbReference type="OrthoDB" id="9970156at2"/>
<reference evidence="4" key="1">
    <citation type="submission" date="2016-10" db="EMBL/GenBank/DDBJ databases">
        <authorList>
            <person name="Varghese N."/>
            <person name="Submissions S."/>
        </authorList>
    </citation>
    <scope>NUCLEOTIDE SEQUENCE [LARGE SCALE GENOMIC DNA]</scope>
    <source>
        <strain evidence="4">CGMCC 4.3506</strain>
    </source>
</reference>
<protein>
    <submittedName>
        <fullName evidence="3">Uncharacterized protein</fullName>
    </submittedName>
</protein>
<organism evidence="3 4">
    <name type="scientific">Lentzea fradiae</name>
    <dbReference type="NCBI Taxonomy" id="200378"/>
    <lineage>
        <taxon>Bacteria</taxon>
        <taxon>Bacillati</taxon>
        <taxon>Actinomycetota</taxon>
        <taxon>Actinomycetes</taxon>
        <taxon>Pseudonocardiales</taxon>
        <taxon>Pseudonocardiaceae</taxon>
        <taxon>Lentzea</taxon>
    </lineage>
</organism>
<proteinExistence type="predicted"/>
<dbReference type="Proteomes" id="UP000199623">
    <property type="component" value="Unassembled WGS sequence"/>
</dbReference>
<dbReference type="RefSeq" id="WP_090048805.1">
    <property type="nucleotide sequence ID" value="NZ_FNCC01000005.1"/>
</dbReference>
<dbReference type="PROSITE" id="PS51257">
    <property type="entry name" value="PROKAR_LIPOPROTEIN"/>
    <property type="match status" value="1"/>
</dbReference>
<feature type="compositionally biased region" description="Low complexity" evidence="1">
    <location>
        <begin position="49"/>
        <end position="68"/>
    </location>
</feature>
<feature type="signal peptide" evidence="2">
    <location>
        <begin position="1"/>
        <end position="21"/>
    </location>
</feature>
<sequence>MRTPVLAVAALLVVAACGVSTQDEPEPIGTTSVTGEAPTPVVTQRRHSTTVPSSSTSSTPMPTTAGDR</sequence>
<evidence type="ECO:0000256" key="2">
    <source>
        <dbReference type="SAM" id="SignalP"/>
    </source>
</evidence>
<name>A0A1G7R4C6_9PSEU</name>
<feature type="chain" id="PRO_5011735525" evidence="2">
    <location>
        <begin position="22"/>
        <end position="68"/>
    </location>
</feature>
<evidence type="ECO:0000313" key="3">
    <source>
        <dbReference type="EMBL" id="SDG05613.1"/>
    </source>
</evidence>
<feature type="region of interest" description="Disordered" evidence="1">
    <location>
        <begin position="21"/>
        <end position="68"/>
    </location>
</feature>
<dbReference type="EMBL" id="FNCC01000005">
    <property type="protein sequence ID" value="SDG05613.1"/>
    <property type="molecule type" value="Genomic_DNA"/>
</dbReference>
<keyword evidence="2" id="KW-0732">Signal</keyword>
<dbReference type="AlphaFoldDB" id="A0A1G7R4C6"/>
<keyword evidence="4" id="KW-1185">Reference proteome</keyword>
<gene>
    <name evidence="3" type="ORF">SAMN05216553_105106</name>
</gene>
<accession>A0A1G7R4C6</accession>
<evidence type="ECO:0000313" key="4">
    <source>
        <dbReference type="Proteomes" id="UP000199623"/>
    </source>
</evidence>